<dbReference type="EMBL" id="GAKP01015199">
    <property type="protein sequence ID" value="JAC43753.1"/>
    <property type="molecule type" value="Transcribed_RNA"/>
</dbReference>
<evidence type="ECO:0000256" key="1">
    <source>
        <dbReference type="SAM" id="MobiDB-lite"/>
    </source>
</evidence>
<dbReference type="EMBL" id="GAKP01015200">
    <property type="protein sequence ID" value="JAC43752.1"/>
    <property type="molecule type" value="Transcribed_RNA"/>
</dbReference>
<sequence length="187" mass="22500">MAKRTAWKGNFSNVNKIQMIDHAALIQKSKRRFQLEKVIRNIYAYRRKLREEAPNLDSDKENYDSVANAKKRNKRHRRSRYARKCARPKKLRSQSPNPKSFMFYCKKKDFKRSKKVCRGYLNEARKLVESDIRIENFSLNQTVERFHRNAKSLLRDIMRLRHRARFALLDTLECLEMLHDNNGVQKK</sequence>
<proteinExistence type="predicted"/>
<feature type="compositionally biased region" description="Basic residues" evidence="1">
    <location>
        <begin position="69"/>
        <end position="92"/>
    </location>
</feature>
<dbReference type="AlphaFoldDB" id="A0A034VNS7"/>
<reference evidence="2" key="1">
    <citation type="journal article" date="2014" name="BMC Genomics">
        <title>Characterizing the developmental transcriptome of the oriental fruit fly, Bactrocera dorsalis (Diptera: Tephritidae) through comparative genomic analysis with Drosophila melanogaster utilizing modENCODE datasets.</title>
        <authorList>
            <person name="Geib S.M."/>
            <person name="Calla B."/>
            <person name="Hall B."/>
            <person name="Hou S."/>
            <person name="Manoukis N.C."/>
        </authorList>
    </citation>
    <scope>NUCLEOTIDE SEQUENCE</scope>
    <source>
        <strain evidence="2">Punador</strain>
    </source>
</reference>
<accession>A0A034VNS7</accession>
<name>A0A034VNS7_BACDO</name>
<feature type="region of interest" description="Disordered" evidence="1">
    <location>
        <begin position="56"/>
        <end position="97"/>
    </location>
</feature>
<evidence type="ECO:0000313" key="2">
    <source>
        <dbReference type="EMBL" id="JAC43752.1"/>
    </source>
</evidence>
<organism evidence="2">
    <name type="scientific">Bactrocera dorsalis</name>
    <name type="common">Oriental fruit fly</name>
    <name type="synonym">Dacus dorsalis</name>
    <dbReference type="NCBI Taxonomy" id="27457"/>
    <lineage>
        <taxon>Eukaryota</taxon>
        <taxon>Metazoa</taxon>
        <taxon>Ecdysozoa</taxon>
        <taxon>Arthropoda</taxon>
        <taxon>Hexapoda</taxon>
        <taxon>Insecta</taxon>
        <taxon>Pterygota</taxon>
        <taxon>Neoptera</taxon>
        <taxon>Endopterygota</taxon>
        <taxon>Diptera</taxon>
        <taxon>Brachycera</taxon>
        <taxon>Muscomorpha</taxon>
        <taxon>Tephritoidea</taxon>
        <taxon>Tephritidae</taxon>
        <taxon>Bactrocera</taxon>
        <taxon>Bactrocera</taxon>
    </lineage>
</organism>
<protein>
    <submittedName>
        <fullName evidence="2">Uncharacterized protein</fullName>
    </submittedName>
</protein>